<proteinExistence type="predicted"/>
<feature type="domain" description="YtkA-like" evidence="2">
    <location>
        <begin position="41"/>
        <end position="96"/>
    </location>
</feature>
<evidence type="ECO:0000313" key="3">
    <source>
        <dbReference type="EMBL" id="MBP1932457.1"/>
    </source>
</evidence>
<dbReference type="RefSeq" id="WP_209810495.1">
    <property type="nucleotide sequence ID" value="NZ_JAGGKT010000006.1"/>
</dbReference>
<dbReference type="Pfam" id="PF13115">
    <property type="entry name" value="YtkA"/>
    <property type="match status" value="1"/>
</dbReference>
<gene>
    <name evidence="3" type="ORF">J2Z37_002458</name>
</gene>
<dbReference type="PROSITE" id="PS51257">
    <property type="entry name" value="PROKAR_LIPOPROTEIN"/>
    <property type="match status" value="1"/>
</dbReference>
<dbReference type="InterPro" id="IPR032693">
    <property type="entry name" value="YtkA-like_dom"/>
</dbReference>
<comment type="caution">
    <text evidence="3">The sequence shown here is derived from an EMBL/GenBank/DDBJ whole genome shotgun (WGS) entry which is preliminary data.</text>
</comment>
<protein>
    <submittedName>
        <fullName evidence="3">Nitrogen fixation protein FixH</fullName>
    </submittedName>
</protein>
<organism evidence="3 4">
    <name type="scientific">Ammoniphilus resinae</name>
    <dbReference type="NCBI Taxonomy" id="861532"/>
    <lineage>
        <taxon>Bacteria</taxon>
        <taxon>Bacillati</taxon>
        <taxon>Bacillota</taxon>
        <taxon>Bacilli</taxon>
        <taxon>Bacillales</taxon>
        <taxon>Paenibacillaceae</taxon>
        <taxon>Aneurinibacillus group</taxon>
        <taxon>Ammoniphilus</taxon>
    </lineage>
</organism>
<keyword evidence="1" id="KW-0732">Signal</keyword>
<keyword evidence="4" id="KW-1185">Reference proteome</keyword>
<sequence>MKKIMGMILFLSLALTAGCSSTPHWEIVMKTDYTYQQQLPLTIEINENSQPVEGLQVKATLEMEKMDHGEVDVTFEDQGNGQYIGQAALPMGGDWVAYIELTDGKQAMEQTQNLSFKEE</sequence>
<dbReference type="Proteomes" id="UP001519343">
    <property type="component" value="Unassembled WGS sequence"/>
</dbReference>
<evidence type="ECO:0000259" key="2">
    <source>
        <dbReference type="Pfam" id="PF13115"/>
    </source>
</evidence>
<evidence type="ECO:0000256" key="1">
    <source>
        <dbReference type="SAM" id="SignalP"/>
    </source>
</evidence>
<evidence type="ECO:0000313" key="4">
    <source>
        <dbReference type="Proteomes" id="UP001519343"/>
    </source>
</evidence>
<dbReference type="EMBL" id="JAGGKT010000006">
    <property type="protein sequence ID" value="MBP1932457.1"/>
    <property type="molecule type" value="Genomic_DNA"/>
</dbReference>
<name>A0ABS4GQN8_9BACL</name>
<accession>A0ABS4GQN8</accession>
<feature type="signal peptide" evidence="1">
    <location>
        <begin position="1"/>
        <end position="17"/>
    </location>
</feature>
<feature type="chain" id="PRO_5047447818" evidence="1">
    <location>
        <begin position="18"/>
        <end position="119"/>
    </location>
</feature>
<reference evidence="3 4" key="1">
    <citation type="submission" date="2021-03" db="EMBL/GenBank/DDBJ databases">
        <title>Genomic Encyclopedia of Type Strains, Phase IV (KMG-IV): sequencing the most valuable type-strain genomes for metagenomic binning, comparative biology and taxonomic classification.</title>
        <authorList>
            <person name="Goeker M."/>
        </authorList>
    </citation>
    <scope>NUCLEOTIDE SEQUENCE [LARGE SCALE GENOMIC DNA]</scope>
    <source>
        <strain evidence="3 4">DSM 24738</strain>
    </source>
</reference>